<dbReference type="PROSITE" id="PS01359">
    <property type="entry name" value="ZF_PHD_1"/>
    <property type="match status" value="1"/>
</dbReference>
<feature type="compositionally biased region" description="Low complexity" evidence="4">
    <location>
        <begin position="358"/>
        <end position="368"/>
    </location>
</feature>
<evidence type="ECO:0000256" key="3">
    <source>
        <dbReference type="ARBA" id="ARBA00022833"/>
    </source>
</evidence>
<dbReference type="InterPro" id="IPR011011">
    <property type="entry name" value="Znf_FYVE_PHD"/>
</dbReference>
<feature type="compositionally biased region" description="Polar residues" evidence="4">
    <location>
        <begin position="731"/>
        <end position="745"/>
    </location>
</feature>
<evidence type="ECO:0000256" key="1">
    <source>
        <dbReference type="ARBA" id="ARBA00022723"/>
    </source>
</evidence>
<dbReference type="InterPro" id="IPR001965">
    <property type="entry name" value="Znf_PHD"/>
</dbReference>
<feature type="region of interest" description="Disordered" evidence="4">
    <location>
        <begin position="285"/>
        <end position="329"/>
    </location>
</feature>
<feature type="compositionally biased region" description="Basic and acidic residues" evidence="4">
    <location>
        <begin position="441"/>
        <end position="450"/>
    </location>
</feature>
<feature type="compositionally biased region" description="Polar residues" evidence="4">
    <location>
        <begin position="404"/>
        <end position="413"/>
    </location>
</feature>
<reference evidence="6 7" key="1">
    <citation type="submission" date="2014-06" db="EMBL/GenBank/DDBJ databases">
        <title>Evolutionary Origins and Diversification of the Mycorrhizal Mutualists.</title>
        <authorList>
            <consortium name="DOE Joint Genome Institute"/>
            <consortium name="Mycorrhizal Genomics Consortium"/>
            <person name="Kohler A."/>
            <person name="Kuo A."/>
            <person name="Nagy L.G."/>
            <person name="Floudas D."/>
            <person name="Copeland A."/>
            <person name="Barry K.W."/>
            <person name="Cichocki N."/>
            <person name="Veneault-Fourrey C."/>
            <person name="LaButti K."/>
            <person name="Lindquist E.A."/>
            <person name="Lipzen A."/>
            <person name="Lundell T."/>
            <person name="Morin E."/>
            <person name="Murat C."/>
            <person name="Riley R."/>
            <person name="Ohm R."/>
            <person name="Sun H."/>
            <person name="Tunlid A."/>
            <person name="Henrissat B."/>
            <person name="Grigoriev I.V."/>
            <person name="Hibbett D.S."/>
            <person name="Martin F."/>
        </authorList>
    </citation>
    <scope>NUCLEOTIDE SEQUENCE [LARGE SCALE GENOMIC DNA]</scope>
    <source>
        <strain evidence="6 7">SS14</strain>
    </source>
</reference>
<dbReference type="InterPro" id="IPR013083">
    <property type="entry name" value="Znf_RING/FYVE/PHD"/>
</dbReference>
<dbReference type="InterPro" id="IPR019786">
    <property type="entry name" value="Zinc_finger_PHD-type_CS"/>
</dbReference>
<feature type="compositionally biased region" description="Polar residues" evidence="4">
    <location>
        <begin position="221"/>
        <end position="236"/>
    </location>
</feature>
<feature type="region of interest" description="Disordered" evidence="4">
    <location>
        <begin position="82"/>
        <end position="183"/>
    </location>
</feature>
<evidence type="ECO:0000313" key="7">
    <source>
        <dbReference type="Proteomes" id="UP000054279"/>
    </source>
</evidence>
<feature type="compositionally biased region" description="Basic and acidic residues" evidence="4">
    <location>
        <begin position="388"/>
        <end position="403"/>
    </location>
</feature>
<protein>
    <recommendedName>
        <fullName evidence="5">Zinc finger PHD-type domain-containing protein</fullName>
    </recommendedName>
</protein>
<keyword evidence="7" id="KW-1185">Reference proteome</keyword>
<dbReference type="PROSITE" id="PS51257">
    <property type="entry name" value="PROKAR_LIPOPROTEIN"/>
    <property type="match status" value="1"/>
</dbReference>
<keyword evidence="2" id="KW-0863">Zinc-finger</keyword>
<evidence type="ECO:0000256" key="4">
    <source>
        <dbReference type="SAM" id="MobiDB-lite"/>
    </source>
</evidence>
<keyword evidence="1" id="KW-0479">Metal-binding</keyword>
<evidence type="ECO:0000259" key="5">
    <source>
        <dbReference type="SMART" id="SM00249"/>
    </source>
</evidence>
<name>A0A0C9TWY6_SPHS4</name>
<dbReference type="GO" id="GO:0008270">
    <property type="term" value="F:zinc ion binding"/>
    <property type="evidence" value="ECO:0007669"/>
    <property type="project" value="UniProtKB-KW"/>
</dbReference>
<accession>A0A0C9TWY6</accession>
<evidence type="ECO:0000256" key="2">
    <source>
        <dbReference type="ARBA" id="ARBA00022771"/>
    </source>
</evidence>
<feature type="region of interest" description="Disordered" evidence="4">
    <location>
        <begin position="342"/>
        <end position="467"/>
    </location>
</feature>
<feature type="compositionally biased region" description="Low complexity" evidence="4">
    <location>
        <begin position="285"/>
        <end position="298"/>
    </location>
</feature>
<dbReference type="AlphaFoldDB" id="A0A0C9TWY6"/>
<dbReference type="HOGENOM" id="CLU_323697_0_0_1"/>
<organism evidence="6 7">
    <name type="scientific">Sphaerobolus stellatus (strain SS14)</name>
    <dbReference type="NCBI Taxonomy" id="990650"/>
    <lineage>
        <taxon>Eukaryota</taxon>
        <taxon>Fungi</taxon>
        <taxon>Dikarya</taxon>
        <taxon>Basidiomycota</taxon>
        <taxon>Agaricomycotina</taxon>
        <taxon>Agaricomycetes</taxon>
        <taxon>Phallomycetidae</taxon>
        <taxon>Geastrales</taxon>
        <taxon>Sphaerobolaceae</taxon>
        <taxon>Sphaerobolus</taxon>
    </lineage>
</organism>
<proteinExistence type="predicted"/>
<feature type="compositionally biased region" description="Polar residues" evidence="4">
    <location>
        <begin position="775"/>
        <end position="786"/>
    </location>
</feature>
<dbReference type="OrthoDB" id="3314064at2759"/>
<dbReference type="Gene3D" id="3.30.40.10">
    <property type="entry name" value="Zinc/RING finger domain, C3HC4 (zinc finger)"/>
    <property type="match status" value="1"/>
</dbReference>
<feature type="compositionally biased region" description="Basic and acidic residues" evidence="4">
    <location>
        <begin position="759"/>
        <end position="770"/>
    </location>
</feature>
<feature type="region of interest" description="Disordered" evidence="4">
    <location>
        <begin position="565"/>
        <end position="834"/>
    </location>
</feature>
<gene>
    <name evidence="6" type="ORF">M422DRAFT_34844</name>
</gene>
<dbReference type="EMBL" id="KN837194">
    <property type="protein sequence ID" value="KIJ34898.1"/>
    <property type="molecule type" value="Genomic_DNA"/>
</dbReference>
<sequence length="893" mass="97350">MEKARRKPCSVCSRTISIPSNFLLICSCGNAVHHGCLNPPMQPAKLLGMIAAYNQGVHELSFEAWRCQPCLTGRRKAGIKPDLATMVGPSNKEDRNENMPVSIPKNTSEKPKHDLPTNGRREHPSVQRQLTQNRKGNSTWPPIRGRSKKETPNAVSLQDSAKKSSAKPPVLRHSNAPVPTLPILPVVDSKGKSKEVVIEKGQIRKEPASNGHEVQAGLVSERNTAKQSNLPTTRPGKTTALGPPGAHVHVIKPPSIKVGQARVRSAISDDEEPAKVSKIPRIASPKSNSIISASAPSNEARSRPEHPPSEVQATSLIPPSDSTRFIPSSKAVLPPMIDLRRPPLKRKREVSKHAPLANTTISSNNNNIVSRPSEGSDMMGSPTKRRRIEGTEGKPRDKVEREQATTVEENPTGIQRHEGGERTSVEKIPSPTAQNTATKAEPFKKERATEDVQNQDSIGNEARMSELDKSAALRERCISEARQTAVKSMEQIKGDISDTILNLETSLSHSDMRGIKQEPIETEASMIPEHSCDEAPSSPAALELNGDHASVDVPLDPSLRQSSLDEEVVNGPSMTMTDTDTPVDGEKYDHVMSSPTTPACDKEELQAKDTYLSGSNSLQTPPASPSATALPVDQAQEDSVATTDTVEARSAQGDDTVDIPSQEEPTVPDPVEHGIEAGQEQTSSENTLAPVDTTGEPSEGVNSESFQKEFSEQLEYPSLPEEEDRMAADSPSHQIYSTGSAPNTSDDGKGLDSPTRPRCSIDKELHHEMLPDLSSYVQASLPTPRSLTPHRRSTSRNSHGNGIEEGIPRTERQDAQASTNTANGKRRRRKGPMVERLLPLGTWYNLGKVGEEDHKYRTSKKRLAEQDINDDRSLSIGRKSASWAFFDHRKFKA</sequence>
<feature type="compositionally biased region" description="Polar residues" evidence="4">
    <location>
        <begin position="126"/>
        <end position="140"/>
    </location>
</feature>
<keyword evidence="3" id="KW-0862">Zinc</keyword>
<dbReference type="SMART" id="SM00249">
    <property type="entry name" value="PHD"/>
    <property type="match status" value="1"/>
</dbReference>
<feature type="region of interest" description="Disordered" evidence="4">
    <location>
        <begin position="219"/>
        <end position="246"/>
    </location>
</feature>
<feature type="compositionally biased region" description="Polar residues" evidence="4">
    <location>
        <begin position="311"/>
        <end position="326"/>
    </location>
</feature>
<dbReference type="SUPFAM" id="SSF57903">
    <property type="entry name" value="FYVE/PHD zinc finger"/>
    <property type="match status" value="1"/>
</dbReference>
<evidence type="ECO:0000313" key="6">
    <source>
        <dbReference type="EMBL" id="KIJ34898.1"/>
    </source>
</evidence>
<feature type="compositionally biased region" description="Basic and acidic residues" evidence="4">
    <location>
        <begin position="107"/>
        <end position="125"/>
    </location>
</feature>
<dbReference type="Proteomes" id="UP000054279">
    <property type="component" value="Unassembled WGS sequence"/>
</dbReference>
<feature type="compositionally biased region" description="Basic and acidic residues" evidence="4">
    <location>
        <begin position="415"/>
        <end position="425"/>
    </location>
</feature>
<feature type="domain" description="Zinc finger PHD-type" evidence="5">
    <location>
        <begin position="8"/>
        <end position="71"/>
    </location>
</feature>